<dbReference type="InterPro" id="IPR025494">
    <property type="entry name" value="DUF4385"/>
</dbReference>
<comment type="caution">
    <text evidence="2">The sequence shown here is derived from an EMBL/GenBank/DDBJ whole genome shotgun (WGS) entry which is preliminary data.</text>
</comment>
<dbReference type="AlphaFoldDB" id="A0A163KNH9"/>
<keyword evidence="3" id="KW-1185">Reference proteome</keyword>
<evidence type="ECO:0000313" key="3">
    <source>
        <dbReference type="Proteomes" id="UP000076837"/>
    </source>
</evidence>
<protein>
    <submittedName>
        <fullName evidence="2">Uncharacterized protein</fullName>
    </submittedName>
</protein>
<proteinExistence type="predicted"/>
<gene>
    <name evidence="2" type="ORF">ST47_g1733</name>
</gene>
<evidence type="ECO:0000313" key="2">
    <source>
        <dbReference type="EMBL" id="KZM27127.1"/>
    </source>
</evidence>
<name>A0A163KNH9_DIDRA</name>
<sequence length="198" mass="22661">MPAQGLTKAQRMSYRIGRGEMGVLTFEPYKSEMLPSWRFKTPAVARKSAADIYARFVAYDDADDFVGMDMARKFLQMGMTRAKRYANHKGGSKYDKATGEALVQDEDFEGRAEKLEASLVFKEVWEKAKRHDGYQSKKERFQKEQKEWDKAQKKGAKTEVKGEGGSGVDVKTEARGVDVKPKRERRTKIKTEIEEESE</sequence>
<feature type="region of interest" description="Disordered" evidence="1">
    <location>
        <begin position="133"/>
        <end position="198"/>
    </location>
</feature>
<feature type="compositionally biased region" description="Basic and acidic residues" evidence="1">
    <location>
        <begin position="170"/>
        <end position="181"/>
    </location>
</feature>
<dbReference type="Pfam" id="PF14328">
    <property type="entry name" value="DUF4385"/>
    <property type="match status" value="1"/>
</dbReference>
<accession>A0A163KNH9</accession>
<dbReference type="OrthoDB" id="2589819at2759"/>
<feature type="compositionally biased region" description="Basic and acidic residues" evidence="1">
    <location>
        <begin position="133"/>
        <end position="162"/>
    </location>
</feature>
<reference evidence="2 3" key="1">
    <citation type="journal article" date="2016" name="Sci. Rep.">
        <title>Draft genome sequencing and secretome analysis of fungal phytopathogen Ascochyta rabiei provides insight into the necrotrophic effector repertoire.</title>
        <authorList>
            <person name="Verma S."/>
            <person name="Gazara R.K."/>
            <person name="Nizam S."/>
            <person name="Parween S."/>
            <person name="Chattopadhyay D."/>
            <person name="Verma P.K."/>
        </authorList>
    </citation>
    <scope>NUCLEOTIDE SEQUENCE [LARGE SCALE GENOMIC DNA]</scope>
    <source>
        <strain evidence="2 3">ArDII</strain>
    </source>
</reference>
<dbReference type="EMBL" id="JYNV01000078">
    <property type="protein sequence ID" value="KZM27127.1"/>
    <property type="molecule type" value="Genomic_DNA"/>
</dbReference>
<dbReference type="Proteomes" id="UP000076837">
    <property type="component" value="Unassembled WGS sequence"/>
</dbReference>
<evidence type="ECO:0000256" key="1">
    <source>
        <dbReference type="SAM" id="MobiDB-lite"/>
    </source>
</evidence>
<organism evidence="2 3">
    <name type="scientific">Didymella rabiei</name>
    <name type="common">Chickpea ascochyta blight fungus</name>
    <name type="synonym">Mycosphaerella rabiei</name>
    <dbReference type="NCBI Taxonomy" id="5454"/>
    <lineage>
        <taxon>Eukaryota</taxon>
        <taxon>Fungi</taxon>
        <taxon>Dikarya</taxon>
        <taxon>Ascomycota</taxon>
        <taxon>Pezizomycotina</taxon>
        <taxon>Dothideomycetes</taxon>
        <taxon>Pleosporomycetidae</taxon>
        <taxon>Pleosporales</taxon>
        <taxon>Pleosporineae</taxon>
        <taxon>Didymellaceae</taxon>
        <taxon>Ascochyta</taxon>
    </lineage>
</organism>